<keyword evidence="19" id="KW-1185">Reference proteome</keyword>
<keyword evidence="8 14" id="KW-0067">ATP-binding</keyword>
<evidence type="ECO:0000256" key="3">
    <source>
        <dbReference type="ARBA" id="ARBA00012211"/>
    </source>
</evidence>
<evidence type="ECO:0000256" key="13">
    <source>
        <dbReference type="ARBA" id="ARBA00047833"/>
    </source>
</evidence>
<comment type="similarity">
    <text evidence="14">Belongs to the MurCDEF family.</text>
</comment>
<evidence type="ECO:0000256" key="9">
    <source>
        <dbReference type="ARBA" id="ARBA00022960"/>
    </source>
</evidence>
<dbReference type="Pfam" id="PF01225">
    <property type="entry name" value="Mur_ligase"/>
    <property type="match status" value="1"/>
</dbReference>
<comment type="subcellular location">
    <subcellularLocation>
        <location evidence="1 14">Cytoplasm</location>
    </subcellularLocation>
</comment>
<dbReference type="InterPro" id="IPR004101">
    <property type="entry name" value="Mur_ligase_C"/>
</dbReference>
<reference evidence="18 19" key="1">
    <citation type="submission" date="2016-10" db="EMBL/GenBank/DDBJ databases">
        <authorList>
            <person name="de Groot N.N."/>
        </authorList>
    </citation>
    <scope>NUCLEOTIDE SEQUENCE [LARGE SCALE GENOMIC DNA]</scope>
    <source>
        <strain evidence="18">MBHS1</strain>
    </source>
</reference>
<dbReference type="EMBL" id="FMSV02000123">
    <property type="protein sequence ID" value="SEH04823.1"/>
    <property type="molecule type" value="Genomic_DNA"/>
</dbReference>
<dbReference type="RefSeq" id="WP_103918846.1">
    <property type="nucleotide sequence ID" value="NZ_FMSV02000123.1"/>
</dbReference>
<dbReference type="NCBIfam" id="TIGR01082">
    <property type="entry name" value="murC"/>
    <property type="match status" value="1"/>
</dbReference>
<comment type="function">
    <text evidence="14">Cell wall formation.</text>
</comment>
<feature type="binding site" evidence="14">
    <location>
        <begin position="120"/>
        <end position="126"/>
    </location>
    <ligand>
        <name>ATP</name>
        <dbReference type="ChEBI" id="CHEBI:30616"/>
    </ligand>
</feature>
<keyword evidence="6 14" id="KW-0132">Cell division</keyword>
<dbReference type="OrthoDB" id="9804126at2"/>
<dbReference type="InterPro" id="IPR036565">
    <property type="entry name" value="Mur-like_cat_sf"/>
</dbReference>
<dbReference type="Gene3D" id="3.40.50.720">
    <property type="entry name" value="NAD(P)-binding Rossmann-like Domain"/>
    <property type="match status" value="1"/>
</dbReference>
<keyword evidence="10 14" id="KW-0573">Peptidoglycan synthesis</keyword>
<keyword evidence="11 14" id="KW-0131">Cell cycle</keyword>
<dbReference type="Gene3D" id="3.90.190.20">
    <property type="entry name" value="Mur ligase, C-terminal domain"/>
    <property type="match status" value="1"/>
</dbReference>
<evidence type="ECO:0000256" key="2">
    <source>
        <dbReference type="ARBA" id="ARBA00004752"/>
    </source>
</evidence>
<dbReference type="InterPro" id="IPR005758">
    <property type="entry name" value="UDP-N-AcMur_Ala_ligase_MurC"/>
</dbReference>
<evidence type="ECO:0000256" key="12">
    <source>
        <dbReference type="ARBA" id="ARBA00023316"/>
    </source>
</evidence>
<keyword evidence="7 14" id="KW-0547">Nucleotide-binding</keyword>
<dbReference type="UniPathway" id="UPA00219"/>
<keyword evidence="5 14" id="KW-0436">Ligase</keyword>
<dbReference type="GO" id="GO:0051301">
    <property type="term" value="P:cell division"/>
    <property type="evidence" value="ECO:0007669"/>
    <property type="project" value="UniProtKB-KW"/>
</dbReference>
<dbReference type="HAMAP" id="MF_00046">
    <property type="entry name" value="MurC"/>
    <property type="match status" value="1"/>
</dbReference>
<gene>
    <name evidence="14 18" type="primary">murC</name>
    <name evidence="18" type="ORF">MBHS_00675</name>
</gene>
<dbReference type="InterPro" id="IPR036615">
    <property type="entry name" value="Mur_ligase_C_dom_sf"/>
</dbReference>
<evidence type="ECO:0000259" key="16">
    <source>
        <dbReference type="Pfam" id="PF02875"/>
    </source>
</evidence>
<evidence type="ECO:0000313" key="18">
    <source>
        <dbReference type="EMBL" id="SEH04823.1"/>
    </source>
</evidence>
<dbReference type="SUPFAM" id="SSF53623">
    <property type="entry name" value="MurD-like peptide ligases, catalytic domain"/>
    <property type="match status" value="1"/>
</dbReference>
<sequence>MNQAFIFNRDNHARRLHFIGIGGVGMSGIAEVMFHLGYTVSGSDMQESSMTLRLRDLGLKVAIGHRAEQVQDCDAVVVSSAVNEANPEVIAARALRIPVVRRAEMLAELMRFRHGIAVAGTHGKTTTTSLCASVLAEGGLEPTFVIGGKLNSAGTNAALGSGQYLVAEADESDASFLHLSPIISIVTNIDADHLETYGGSFERLQETFVQFLQQLPFYGLAVLCIDDPIVYKMLPQLSKPVLTYGLHPAADIRATEVKHNGPRTHFKVSNPEQKNTLEITLNMPGLHNVRNALAAIAVAWQLKVEESAIVHALEKFEGIGRRFQVLGDVAIADGKVLLVDDYGHHPQEMQATIEAVQASWPDKRLVVAFQPHRYTRTRDLFAEFVEVLSKLENLALLDVYPAGEPPIVGADGTSLYRALCASRPQAKQCQALFVEHPTRLNEALCSLLQPGDVLLTLGAGNIGALAAALPEHGII</sequence>
<evidence type="ECO:0000256" key="11">
    <source>
        <dbReference type="ARBA" id="ARBA00023306"/>
    </source>
</evidence>
<dbReference type="SUPFAM" id="SSF51984">
    <property type="entry name" value="MurCD N-terminal domain"/>
    <property type="match status" value="1"/>
</dbReference>
<dbReference type="Gene3D" id="3.40.1190.10">
    <property type="entry name" value="Mur-like, catalytic domain"/>
    <property type="match status" value="1"/>
</dbReference>
<dbReference type="InterPro" id="IPR050061">
    <property type="entry name" value="MurCDEF_pg_biosynth"/>
</dbReference>
<dbReference type="GO" id="GO:0071555">
    <property type="term" value="P:cell wall organization"/>
    <property type="evidence" value="ECO:0007669"/>
    <property type="project" value="UniProtKB-KW"/>
</dbReference>
<accession>A0A1H6F5I7</accession>
<evidence type="ECO:0000259" key="15">
    <source>
        <dbReference type="Pfam" id="PF01225"/>
    </source>
</evidence>
<evidence type="ECO:0000256" key="7">
    <source>
        <dbReference type="ARBA" id="ARBA00022741"/>
    </source>
</evidence>
<evidence type="ECO:0000256" key="4">
    <source>
        <dbReference type="ARBA" id="ARBA00022490"/>
    </source>
</evidence>
<dbReference type="Pfam" id="PF02875">
    <property type="entry name" value="Mur_ligase_C"/>
    <property type="match status" value="1"/>
</dbReference>
<dbReference type="Proteomes" id="UP000236724">
    <property type="component" value="Unassembled WGS sequence"/>
</dbReference>
<dbReference type="Pfam" id="PF08245">
    <property type="entry name" value="Mur_ligase_M"/>
    <property type="match status" value="1"/>
</dbReference>
<comment type="pathway">
    <text evidence="2 14">Cell wall biogenesis; peptidoglycan biosynthesis.</text>
</comment>
<comment type="catalytic activity">
    <reaction evidence="13 14">
        <text>UDP-N-acetyl-alpha-D-muramate + L-alanine + ATP = UDP-N-acetyl-alpha-D-muramoyl-L-alanine + ADP + phosphate + H(+)</text>
        <dbReference type="Rhea" id="RHEA:23372"/>
        <dbReference type="ChEBI" id="CHEBI:15378"/>
        <dbReference type="ChEBI" id="CHEBI:30616"/>
        <dbReference type="ChEBI" id="CHEBI:43474"/>
        <dbReference type="ChEBI" id="CHEBI:57972"/>
        <dbReference type="ChEBI" id="CHEBI:70757"/>
        <dbReference type="ChEBI" id="CHEBI:83898"/>
        <dbReference type="ChEBI" id="CHEBI:456216"/>
        <dbReference type="EC" id="6.3.2.8"/>
    </reaction>
</comment>
<dbReference type="PANTHER" id="PTHR43445">
    <property type="entry name" value="UDP-N-ACETYLMURAMATE--L-ALANINE LIGASE-RELATED"/>
    <property type="match status" value="1"/>
</dbReference>
<feature type="domain" description="Mur ligase N-terminal catalytic" evidence="15">
    <location>
        <begin position="16"/>
        <end position="113"/>
    </location>
</feature>
<proteinExistence type="inferred from homology"/>
<feature type="domain" description="Mur ligase C-terminal" evidence="16">
    <location>
        <begin position="321"/>
        <end position="460"/>
    </location>
</feature>
<evidence type="ECO:0000259" key="17">
    <source>
        <dbReference type="Pfam" id="PF08245"/>
    </source>
</evidence>
<evidence type="ECO:0000313" key="19">
    <source>
        <dbReference type="Proteomes" id="UP000236724"/>
    </source>
</evidence>
<evidence type="ECO:0000256" key="8">
    <source>
        <dbReference type="ARBA" id="ARBA00022840"/>
    </source>
</evidence>
<evidence type="ECO:0000256" key="1">
    <source>
        <dbReference type="ARBA" id="ARBA00004496"/>
    </source>
</evidence>
<dbReference type="AlphaFoldDB" id="A0A1H6F5I7"/>
<evidence type="ECO:0000256" key="10">
    <source>
        <dbReference type="ARBA" id="ARBA00022984"/>
    </source>
</evidence>
<protein>
    <recommendedName>
        <fullName evidence="3 14">UDP-N-acetylmuramate--L-alanine ligase</fullName>
        <ecNumber evidence="3 14">6.3.2.8</ecNumber>
    </recommendedName>
    <alternativeName>
        <fullName evidence="14">UDP-N-acetylmuramoyl-L-alanine synthetase</fullName>
    </alternativeName>
</protein>
<dbReference type="GO" id="GO:0005737">
    <property type="term" value="C:cytoplasm"/>
    <property type="evidence" value="ECO:0007669"/>
    <property type="project" value="UniProtKB-SubCell"/>
</dbReference>
<dbReference type="InterPro" id="IPR000713">
    <property type="entry name" value="Mur_ligase_N"/>
</dbReference>
<evidence type="ECO:0000256" key="14">
    <source>
        <dbReference type="HAMAP-Rule" id="MF_00046"/>
    </source>
</evidence>
<dbReference type="SUPFAM" id="SSF53244">
    <property type="entry name" value="MurD-like peptide ligases, peptide-binding domain"/>
    <property type="match status" value="1"/>
</dbReference>
<organism evidence="18 19">
    <name type="scientific">Candidatus Venteria ishoeyi</name>
    <dbReference type="NCBI Taxonomy" id="1899563"/>
    <lineage>
        <taxon>Bacteria</taxon>
        <taxon>Pseudomonadati</taxon>
        <taxon>Pseudomonadota</taxon>
        <taxon>Gammaproteobacteria</taxon>
        <taxon>Thiotrichales</taxon>
        <taxon>Thiotrichaceae</taxon>
        <taxon>Venteria</taxon>
    </lineage>
</organism>
<feature type="domain" description="Mur ligase central" evidence="17">
    <location>
        <begin position="118"/>
        <end position="299"/>
    </location>
</feature>
<evidence type="ECO:0000256" key="6">
    <source>
        <dbReference type="ARBA" id="ARBA00022618"/>
    </source>
</evidence>
<dbReference type="InterPro" id="IPR013221">
    <property type="entry name" value="Mur_ligase_cen"/>
</dbReference>
<keyword evidence="12 14" id="KW-0961">Cell wall biogenesis/degradation</keyword>
<dbReference type="EC" id="6.3.2.8" evidence="3 14"/>
<dbReference type="GO" id="GO:0009252">
    <property type="term" value="P:peptidoglycan biosynthetic process"/>
    <property type="evidence" value="ECO:0007669"/>
    <property type="project" value="UniProtKB-UniRule"/>
</dbReference>
<evidence type="ECO:0000256" key="5">
    <source>
        <dbReference type="ARBA" id="ARBA00022598"/>
    </source>
</evidence>
<dbReference type="GO" id="GO:0008360">
    <property type="term" value="P:regulation of cell shape"/>
    <property type="evidence" value="ECO:0007669"/>
    <property type="project" value="UniProtKB-KW"/>
</dbReference>
<dbReference type="GO" id="GO:0008763">
    <property type="term" value="F:UDP-N-acetylmuramate-L-alanine ligase activity"/>
    <property type="evidence" value="ECO:0007669"/>
    <property type="project" value="UniProtKB-UniRule"/>
</dbReference>
<dbReference type="GO" id="GO:0005524">
    <property type="term" value="F:ATP binding"/>
    <property type="evidence" value="ECO:0007669"/>
    <property type="project" value="UniProtKB-UniRule"/>
</dbReference>
<dbReference type="FunFam" id="3.40.1190.10:FF:000001">
    <property type="entry name" value="UDP-N-acetylmuramate--L-alanine ligase"/>
    <property type="match status" value="1"/>
</dbReference>
<keyword evidence="9 14" id="KW-0133">Cell shape</keyword>
<dbReference type="PANTHER" id="PTHR43445:SF3">
    <property type="entry name" value="UDP-N-ACETYLMURAMATE--L-ALANINE LIGASE"/>
    <property type="match status" value="1"/>
</dbReference>
<keyword evidence="4 14" id="KW-0963">Cytoplasm</keyword>
<name>A0A1H6F5I7_9GAMM</name>